<accession>A0A1Y2CCM2</accession>
<dbReference type="GO" id="GO:0005697">
    <property type="term" value="C:telomerase holoenzyme complex"/>
    <property type="evidence" value="ECO:0007669"/>
    <property type="project" value="TreeGrafter"/>
</dbReference>
<proteinExistence type="predicted"/>
<keyword evidence="4" id="KW-1185">Reference proteome</keyword>
<dbReference type="InterPro" id="IPR045153">
    <property type="entry name" value="Est1/Ebs1-like"/>
</dbReference>
<dbReference type="EMBL" id="MCGO01000021">
    <property type="protein sequence ID" value="ORY44790.1"/>
    <property type="molecule type" value="Genomic_DNA"/>
</dbReference>
<evidence type="ECO:0000313" key="4">
    <source>
        <dbReference type="Proteomes" id="UP000193642"/>
    </source>
</evidence>
<dbReference type="AlphaFoldDB" id="A0A1Y2CCM2"/>
<sequence length="523" mass="57982">MDRDALALLLINDYAAASEKAAEAQLWKQCHYARISGFRAEIAAAKKDRNSQALLASTSLFRAFLDDALLFYSQLTLQLASVHGLKRVLSIVRPHLRPFEIGVSFNTTPVSSTTTSHKPQVFMTCFQCLIYLGDLARYRDSTTNPSPLPKHYYLLAHKLLPSSGNPFNQLAVLPLTPGPSVDLIPSELYVRALCCKKPFVTAKKNLEVCLGKPRPVVEGIDGVLEACRLLLLNLGSSTQEWSNEDFDSRIKVPLLSSFALIFATRTYDIETLARIARLLIGVSEIISVSSSRRKCLESLLTSLLLISTNAALHRLAQIKKLGVTALGYSKPMDSIQDVVEFARILVLHFAKFSKEHDRFFALNENGEAAAEKKEEEEGEEKIVSFWEEIAKFCSAVQEVGGLDEESGFNHDWWTTKSSTVLEDELVGFTAVDGNEYVVNGQGAFDDSNEMNVDIDDEDDENDEEVGGNLKMDTKIAQLLQSFLQISRDTNVPLSFNGSGWRCGVEGMDENVSNSHAGDLQRRS</sequence>
<gene>
    <name evidence="3" type="ORF">BCR33DRAFT_850296</name>
</gene>
<protein>
    <submittedName>
        <fullName evidence="3">Uncharacterized protein</fullName>
    </submittedName>
</protein>
<feature type="domain" description="Telomerase activating protein Est1-like N-terminal" evidence="2">
    <location>
        <begin position="22"/>
        <end position="140"/>
    </location>
</feature>
<dbReference type="OrthoDB" id="69928at2759"/>
<dbReference type="InterPro" id="IPR011990">
    <property type="entry name" value="TPR-like_helical_dom_sf"/>
</dbReference>
<reference evidence="3 4" key="1">
    <citation type="submission" date="2016-07" db="EMBL/GenBank/DDBJ databases">
        <title>Pervasive Adenine N6-methylation of Active Genes in Fungi.</title>
        <authorList>
            <consortium name="DOE Joint Genome Institute"/>
            <person name="Mondo S.J."/>
            <person name="Dannebaum R.O."/>
            <person name="Kuo R.C."/>
            <person name="Labutti K."/>
            <person name="Haridas S."/>
            <person name="Kuo A."/>
            <person name="Salamov A."/>
            <person name="Ahrendt S.R."/>
            <person name="Lipzen A."/>
            <person name="Sullivan W."/>
            <person name="Andreopoulos W.B."/>
            <person name="Clum A."/>
            <person name="Lindquist E."/>
            <person name="Daum C."/>
            <person name="Ramamoorthy G.K."/>
            <person name="Gryganskyi A."/>
            <person name="Culley D."/>
            <person name="Magnuson J.K."/>
            <person name="James T.Y."/>
            <person name="O'Malley M.A."/>
            <person name="Stajich J.E."/>
            <person name="Spatafora J.W."/>
            <person name="Visel A."/>
            <person name="Grigoriev I.V."/>
        </authorList>
    </citation>
    <scope>NUCLEOTIDE SEQUENCE [LARGE SCALE GENOMIC DNA]</scope>
    <source>
        <strain evidence="3 4">JEL800</strain>
    </source>
</reference>
<dbReference type="GO" id="GO:0070034">
    <property type="term" value="F:telomerase RNA binding"/>
    <property type="evidence" value="ECO:0007669"/>
    <property type="project" value="TreeGrafter"/>
</dbReference>
<name>A0A1Y2CCM2_9FUNG</name>
<dbReference type="GO" id="GO:0042162">
    <property type="term" value="F:telomeric DNA binding"/>
    <property type="evidence" value="ECO:0007669"/>
    <property type="project" value="TreeGrafter"/>
</dbReference>
<dbReference type="Pfam" id="PF10374">
    <property type="entry name" value="EST1"/>
    <property type="match status" value="1"/>
</dbReference>
<dbReference type="Gene3D" id="1.25.40.10">
    <property type="entry name" value="Tetratricopeptide repeat domain"/>
    <property type="match status" value="1"/>
</dbReference>
<dbReference type="Proteomes" id="UP000193642">
    <property type="component" value="Unassembled WGS sequence"/>
</dbReference>
<evidence type="ECO:0000313" key="3">
    <source>
        <dbReference type="EMBL" id="ORY44790.1"/>
    </source>
</evidence>
<comment type="caution">
    <text evidence="3">The sequence shown here is derived from an EMBL/GenBank/DDBJ whole genome shotgun (WGS) entry which is preliminary data.</text>
</comment>
<organism evidence="3 4">
    <name type="scientific">Rhizoclosmatium globosum</name>
    <dbReference type="NCBI Taxonomy" id="329046"/>
    <lineage>
        <taxon>Eukaryota</taxon>
        <taxon>Fungi</taxon>
        <taxon>Fungi incertae sedis</taxon>
        <taxon>Chytridiomycota</taxon>
        <taxon>Chytridiomycota incertae sedis</taxon>
        <taxon>Chytridiomycetes</taxon>
        <taxon>Chytridiales</taxon>
        <taxon>Chytriomycetaceae</taxon>
        <taxon>Rhizoclosmatium</taxon>
    </lineage>
</organism>
<dbReference type="PANTHER" id="PTHR15696:SF0">
    <property type="entry name" value="TELOMERASE-BINDING PROTEIN EST1A"/>
    <property type="match status" value="1"/>
</dbReference>
<dbReference type="Pfam" id="PF10373">
    <property type="entry name" value="EST1_DNA_bind"/>
    <property type="match status" value="1"/>
</dbReference>
<dbReference type="InterPro" id="IPR019458">
    <property type="entry name" value="Est1-like_N"/>
</dbReference>
<dbReference type="InterPro" id="IPR018834">
    <property type="entry name" value="DNA/RNA-bd_Est1-type"/>
</dbReference>
<evidence type="ECO:0000259" key="1">
    <source>
        <dbReference type="Pfam" id="PF10373"/>
    </source>
</evidence>
<feature type="domain" description="DNA/RNA-binding" evidence="1">
    <location>
        <begin position="151"/>
        <end position="394"/>
    </location>
</feature>
<dbReference type="GO" id="GO:0000184">
    <property type="term" value="P:nuclear-transcribed mRNA catabolic process, nonsense-mediated decay"/>
    <property type="evidence" value="ECO:0007669"/>
    <property type="project" value="TreeGrafter"/>
</dbReference>
<dbReference type="SUPFAM" id="SSF48452">
    <property type="entry name" value="TPR-like"/>
    <property type="match status" value="1"/>
</dbReference>
<dbReference type="STRING" id="329046.A0A1Y2CCM2"/>
<evidence type="ECO:0000259" key="2">
    <source>
        <dbReference type="Pfam" id="PF10374"/>
    </source>
</evidence>
<dbReference type="PANTHER" id="PTHR15696">
    <property type="entry name" value="SMG-7 SUPPRESSOR WITH MORPHOLOGICAL EFFECT ON GENITALIA PROTEIN 7"/>
    <property type="match status" value="1"/>
</dbReference>